<evidence type="ECO:0000313" key="2">
    <source>
        <dbReference type="EMBL" id="CAA9577437.1"/>
    </source>
</evidence>
<name>A0A6J4VM16_9BACT</name>
<feature type="non-terminal residue" evidence="2">
    <location>
        <position position="48"/>
    </location>
</feature>
<feature type="non-terminal residue" evidence="2">
    <location>
        <position position="1"/>
    </location>
</feature>
<organism evidence="2">
    <name type="scientific">uncultured Thermomicrobiales bacterium</name>
    <dbReference type="NCBI Taxonomy" id="1645740"/>
    <lineage>
        <taxon>Bacteria</taxon>
        <taxon>Pseudomonadati</taxon>
        <taxon>Thermomicrobiota</taxon>
        <taxon>Thermomicrobia</taxon>
        <taxon>Thermomicrobiales</taxon>
        <taxon>environmental samples</taxon>
    </lineage>
</organism>
<accession>A0A6J4VM16</accession>
<protein>
    <submittedName>
        <fullName evidence="2">Uncharacterized protein</fullName>
    </submittedName>
</protein>
<feature type="region of interest" description="Disordered" evidence="1">
    <location>
        <begin position="19"/>
        <end position="48"/>
    </location>
</feature>
<gene>
    <name evidence="2" type="ORF">AVDCRST_MAG19-3528</name>
</gene>
<proteinExistence type="predicted"/>
<dbReference type="EMBL" id="CADCWL010000199">
    <property type="protein sequence ID" value="CAA9577437.1"/>
    <property type="molecule type" value="Genomic_DNA"/>
</dbReference>
<reference evidence="2" key="1">
    <citation type="submission" date="2020-02" db="EMBL/GenBank/DDBJ databases">
        <authorList>
            <person name="Meier V. D."/>
        </authorList>
    </citation>
    <scope>NUCLEOTIDE SEQUENCE</scope>
    <source>
        <strain evidence="2">AVDCRST_MAG19</strain>
    </source>
</reference>
<dbReference type="AlphaFoldDB" id="A0A6J4VM16"/>
<evidence type="ECO:0000256" key="1">
    <source>
        <dbReference type="SAM" id="MobiDB-lite"/>
    </source>
</evidence>
<sequence>CGAATPDYRNSLERLSAASAVEGNPRFSSSEVVGTPTGGGHVSRMRLH</sequence>